<evidence type="ECO:0000259" key="7">
    <source>
        <dbReference type="Pfam" id="PF01619"/>
    </source>
</evidence>
<keyword evidence="5" id="KW-0274">FAD</keyword>
<dbReference type="InterPro" id="IPR024089">
    <property type="entry name" value="PRODH_PutA_dom_I/II"/>
</dbReference>
<dbReference type="InterPro" id="IPR015590">
    <property type="entry name" value="Aldehyde_DH_dom"/>
</dbReference>
<dbReference type="Gene3D" id="3.40.605.10">
    <property type="entry name" value="Aldehyde Dehydrogenase, Chain A, domain 1"/>
    <property type="match status" value="1"/>
</dbReference>
<dbReference type="Gene3D" id="3.40.309.10">
    <property type="entry name" value="Aldehyde Dehydrogenase, Chain A, domain 2"/>
    <property type="match status" value="1"/>
</dbReference>
<evidence type="ECO:0000256" key="3">
    <source>
        <dbReference type="ARBA" id="ARBA00023027"/>
    </source>
</evidence>
<evidence type="ECO:0000313" key="9">
    <source>
        <dbReference type="EMBL" id="GLR26213.1"/>
    </source>
</evidence>
<protein>
    <recommendedName>
        <fullName evidence="5">Bifunctional protein PutA</fullName>
    </recommendedName>
    <domain>
        <recommendedName>
            <fullName evidence="5">Proline dehydrogenase</fullName>
            <ecNumber evidence="5">1.5.5.2</ecNumber>
        </recommendedName>
        <alternativeName>
            <fullName evidence="5">Proline oxidase</fullName>
        </alternativeName>
    </domain>
    <domain>
        <recommendedName>
            <fullName evidence="5">Delta-1-pyrroline-5-carboxylate dehydrogenase</fullName>
            <shortName evidence="5">P5C dehydrogenase</shortName>
            <ecNumber evidence="5">1.2.1.88</ecNumber>
        </recommendedName>
        <alternativeName>
            <fullName evidence="5">L-glutamate gamma-semialdehyde dehydrogenase</fullName>
        </alternativeName>
    </domain>
</protein>
<comment type="pathway">
    <text evidence="5">Amino-acid degradation; L-proline degradation into L-glutamate; L-glutamate from L-proline: step 1/2.</text>
</comment>
<comment type="catalytic activity">
    <reaction evidence="4 5">
        <text>L-glutamate 5-semialdehyde + NAD(+) + H2O = L-glutamate + NADH + 2 H(+)</text>
        <dbReference type="Rhea" id="RHEA:30235"/>
        <dbReference type="ChEBI" id="CHEBI:15377"/>
        <dbReference type="ChEBI" id="CHEBI:15378"/>
        <dbReference type="ChEBI" id="CHEBI:29985"/>
        <dbReference type="ChEBI" id="CHEBI:57540"/>
        <dbReference type="ChEBI" id="CHEBI:57945"/>
        <dbReference type="ChEBI" id="CHEBI:58066"/>
        <dbReference type="EC" id="1.2.1.88"/>
    </reaction>
</comment>
<organism evidence="9 10">
    <name type="scientific">Limnobacter litoralis</name>
    <dbReference type="NCBI Taxonomy" id="481366"/>
    <lineage>
        <taxon>Bacteria</taxon>
        <taxon>Pseudomonadati</taxon>
        <taxon>Pseudomonadota</taxon>
        <taxon>Betaproteobacteria</taxon>
        <taxon>Burkholderiales</taxon>
        <taxon>Burkholderiaceae</taxon>
        <taxon>Limnobacter</taxon>
    </lineage>
</organism>
<dbReference type="InterPro" id="IPR016160">
    <property type="entry name" value="Ald_DH_CS_CYS"/>
</dbReference>
<comment type="cofactor">
    <cofactor evidence="5">
        <name>FAD</name>
        <dbReference type="ChEBI" id="CHEBI:57692"/>
    </cofactor>
</comment>
<keyword evidence="2 5" id="KW-0560">Oxidoreductase</keyword>
<dbReference type="InterPro" id="IPR002872">
    <property type="entry name" value="Proline_DH_dom"/>
</dbReference>
<keyword evidence="5" id="KW-0678">Repressor</keyword>
<dbReference type="InterPro" id="IPR029041">
    <property type="entry name" value="FAD-linked_oxidoreductase-like"/>
</dbReference>
<keyword evidence="10" id="KW-1185">Reference proteome</keyword>
<keyword evidence="5" id="KW-0285">Flavoprotein</keyword>
<dbReference type="SUPFAM" id="SSF81935">
    <property type="entry name" value="N-terminal domain of bifunctional PutA protein"/>
    <property type="match status" value="1"/>
</dbReference>
<comment type="similarity">
    <text evidence="5">In the N-terminal section; belongs to the proline dehydrogenase family.</text>
</comment>
<feature type="domain" description="Proline dehydrogenase PutA" evidence="8">
    <location>
        <begin position="66"/>
        <end position="169"/>
    </location>
</feature>
<dbReference type="Pfam" id="PF00171">
    <property type="entry name" value="Aldedh"/>
    <property type="match status" value="1"/>
</dbReference>
<comment type="function">
    <text evidence="5">Oxidizes proline to glutamate for use as a carbon and nitrogen source.</text>
</comment>
<evidence type="ECO:0000256" key="5">
    <source>
        <dbReference type="PIRNR" id="PIRNR000197"/>
    </source>
</evidence>
<evidence type="ECO:0000259" key="8">
    <source>
        <dbReference type="Pfam" id="PF14850"/>
    </source>
</evidence>
<keyword evidence="3 5" id="KW-0520">NAD</keyword>
<evidence type="ECO:0000256" key="1">
    <source>
        <dbReference type="ARBA" id="ARBA00004786"/>
    </source>
</evidence>
<dbReference type="PROSITE" id="PS00070">
    <property type="entry name" value="ALDEHYDE_DEHYDR_CYS"/>
    <property type="match status" value="1"/>
</dbReference>
<dbReference type="EC" id="1.2.1.88" evidence="5"/>
<feature type="domain" description="Proline dehydrogenase" evidence="7">
    <location>
        <begin position="177"/>
        <end position="465"/>
    </location>
</feature>
<evidence type="ECO:0000313" key="10">
    <source>
        <dbReference type="Proteomes" id="UP001156664"/>
    </source>
</evidence>
<keyword evidence="5" id="KW-0804">Transcription</keyword>
<dbReference type="Pfam" id="PF01619">
    <property type="entry name" value="Pro_dh"/>
    <property type="match status" value="1"/>
</dbReference>
<keyword evidence="5" id="KW-0238">DNA-binding</keyword>
<dbReference type="PANTHER" id="PTHR42862">
    <property type="entry name" value="DELTA-1-PYRROLINE-5-CARBOXYLATE DEHYDROGENASE 1, ISOFORM A-RELATED"/>
    <property type="match status" value="1"/>
</dbReference>
<comment type="catalytic activity">
    <reaction evidence="5">
        <text>L-proline + a quinone = (S)-1-pyrroline-5-carboxylate + a quinol + H(+)</text>
        <dbReference type="Rhea" id="RHEA:23784"/>
        <dbReference type="ChEBI" id="CHEBI:15378"/>
        <dbReference type="ChEBI" id="CHEBI:17388"/>
        <dbReference type="ChEBI" id="CHEBI:24646"/>
        <dbReference type="ChEBI" id="CHEBI:60039"/>
        <dbReference type="ChEBI" id="CHEBI:132124"/>
        <dbReference type="EC" id="1.5.5.2"/>
    </reaction>
</comment>
<evidence type="ECO:0000256" key="2">
    <source>
        <dbReference type="ARBA" id="ARBA00023002"/>
    </source>
</evidence>
<dbReference type="InterPro" id="IPR025703">
    <property type="entry name" value="Bifunct_PutA"/>
</dbReference>
<dbReference type="EC" id="1.5.5.2" evidence="5"/>
<proteinExistence type="inferred from homology"/>
<feature type="domain" description="Aldehyde dehydrogenase" evidence="6">
    <location>
        <begin position="543"/>
        <end position="965"/>
    </location>
</feature>
<dbReference type="SUPFAM" id="SSF51730">
    <property type="entry name" value="FAD-linked oxidoreductase"/>
    <property type="match status" value="1"/>
</dbReference>
<dbReference type="PANTHER" id="PTHR42862:SF1">
    <property type="entry name" value="DELTA-1-PYRROLINE-5-CARBOXYLATE DEHYDROGENASE 2, ISOFORM A-RELATED"/>
    <property type="match status" value="1"/>
</dbReference>
<dbReference type="Gene3D" id="3.20.20.220">
    <property type="match status" value="1"/>
</dbReference>
<dbReference type="RefSeq" id="WP_284280708.1">
    <property type="nucleotide sequence ID" value="NZ_BSOJ01000012.1"/>
</dbReference>
<accession>A0ABQ5YNN6</accession>
<keyword evidence="5" id="KW-0805">Transcription regulation</keyword>
<dbReference type="Pfam" id="PF14850">
    <property type="entry name" value="Pro_dh-DNA_bdg"/>
    <property type="match status" value="1"/>
</dbReference>
<comment type="similarity">
    <text evidence="5">In the C-terminal section; belongs to the aldehyde dehydrogenase family.</text>
</comment>
<sequence>MRLLGTGPGASRISTVLSNETPDEGVCLRRSSETLGLSKQAQQTIGDSAAKLVTAMRASKPPIGSVEGLLQQFPLTTRAGRALMQLAESYLRTPDSHHRGLLIAEYLGICHQDNETSGALARWLKPVFKQLSLVEHHNASGHASWLERHSDPLIQRAVASAIESTGEQFLLAQDLQQAQSKAEKQHWLCSFDILGEGARTRQDADTYFSNYLEAAKALQAPHGLSIKLSALSPRFEEHQREAELPMLIDKVVELAQVCLRKGVPLTLDAEENARLLMTLEVLEGVANQIGDLPPGLGLAVQAYNRRSLAVIEALIGWAAEHHPGLQIRLVKGAYWDHEIAFAQRHGYSAFPVFTNKAGTDLNYLACARMLLNARPTVYPMFATHNAHTVAAILHMARETLMKEEDPGFEFQRLHGMGESLWRALKTNHSELPACRVYAPIGQYDTALAYLIRRLLENGANSSFVNAVNNPNVTIDTLVESPARICENTLFLPNPDIRTPETLFEGRKNSPGLNLNERETQAWLEHRLLHFKPEQFEVESTRPDQAKLMQGMEQCKKAQQSWAATPVKDRVALLQRWAELIIKNKEDLIALLVTEAGKTWADAVAEWREGIDFIHHYCAEGLRALQTPTRLPGPAGEDNQLVWHPRGICLCISPWNFPMAIFLGQIVACLVGGNGVLAKAAPQTQKLTALLLKLAQKAGLPDPLIQNLGPEAASADAAVKTLPVDAVFFTGSTATARTIALNLATKPGPIIPFVAETGGVNCMIVDSTALLEQVCDAIVQSAFGSAGQRCSALRVVYVQEDISERLKTMVTGAMALLRVGKPVSKDIDIGPLIDESAWRRMQTACRHFGLEEETLQADQTFEFKPRLIEIALPGELQTEWFGPLLQWVSYGRDQFETVCSTIEQSGWGLTFGLHSRLPSRAQRVANLPVGNVYINRSMTGAVVGSQPFGGQGFSGTGPKAGGHHILFSAMVERCVTHNTAAVGGVVELMTGAKPRG</sequence>
<dbReference type="InterPro" id="IPR024082">
    <property type="entry name" value="PRODH_PutA_dom_II"/>
</dbReference>
<evidence type="ECO:0000256" key="4">
    <source>
        <dbReference type="ARBA" id="ARBA00048142"/>
    </source>
</evidence>
<dbReference type="InterPro" id="IPR050485">
    <property type="entry name" value="Proline_metab_enzyme"/>
</dbReference>
<gene>
    <name evidence="9" type="primary">putA</name>
    <name evidence="9" type="ORF">GCM10007875_13010</name>
</gene>
<comment type="caution">
    <text evidence="9">The sequence shown here is derived from an EMBL/GenBank/DDBJ whole genome shotgun (WGS) entry which is preliminary data.</text>
</comment>
<dbReference type="Proteomes" id="UP001156664">
    <property type="component" value="Unassembled WGS sequence"/>
</dbReference>
<dbReference type="InterPro" id="IPR016161">
    <property type="entry name" value="Ald_DH/histidinol_DH"/>
</dbReference>
<dbReference type="EMBL" id="BSOJ01000012">
    <property type="protein sequence ID" value="GLR26213.1"/>
    <property type="molecule type" value="Genomic_DNA"/>
</dbReference>
<dbReference type="InterPro" id="IPR016162">
    <property type="entry name" value="Ald_DH_N"/>
</dbReference>
<evidence type="ECO:0000259" key="6">
    <source>
        <dbReference type="Pfam" id="PF00171"/>
    </source>
</evidence>
<keyword evidence="5" id="KW-0642">Proline metabolism</keyword>
<comment type="pathway">
    <text evidence="1 5">Amino-acid degradation; L-proline degradation into L-glutamate; L-glutamate from L-proline: step 2/2.</text>
</comment>
<name>A0ABQ5YNN6_9BURK</name>
<dbReference type="SUPFAM" id="SSF53720">
    <property type="entry name" value="ALDH-like"/>
    <property type="match status" value="1"/>
</dbReference>
<dbReference type="PIRSF" id="PIRSF000197">
    <property type="entry name" value="Bifunct_PutA"/>
    <property type="match status" value="1"/>
</dbReference>
<dbReference type="InterPro" id="IPR016163">
    <property type="entry name" value="Ald_DH_C"/>
</dbReference>
<reference evidence="10" key="1">
    <citation type="journal article" date="2019" name="Int. J. Syst. Evol. Microbiol.">
        <title>The Global Catalogue of Microorganisms (GCM) 10K type strain sequencing project: providing services to taxonomists for standard genome sequencing and annotation.</title>
        <authorList>
            <consortium name="The Broad Institute Genomics Platform"/>
            <consortium name="The Broad Institute Genome Sequencing Center for Infectious Disease"/>
            <person name="Wu L."/>
            <person name="Ma J."/>
        </authorList>
    </citation>
    <scope>NUCLEOTIDE SEQUENCE [LARGE SCALE GENOMIC DNA]</scope>
    <source>
        <strain evidence="10">NBRC 105857</strain>
    </source>
</reference>